<accession>A0A844BYN3</accession>
<organism evidence="1 2">
    <name type="scientific">Fundicoccus ignavus</name>
    <dbReference type="NCBI Taxonomy" id="2664442"/>
    <lineage>
        <taxon>Bacteria</taxon>
        <taxon>Bacillati</taxon>
        <taxon>Bacillota</taxon>
        <taxon>Bacilli</taxon>
        <taxon>Lactobacillales</taxon>
        <taxon>Aerococcaceae</taxon>
        <taxon>Fundicoccus</taxon>
    </lineage>
</organism>
<dbReference type="EMBL" id="WJQR01000021">
    <property type="protein sequence ID" value="MRI82749.1"/>
    <property type="molecule type" value="Genomic_DNA"/>
</dbReference>
<dbReference type="Proteomes" id="UP000469870">
    <property type="component" value="Unassembled WGS sequence"/>
</dbReference>
<gene>
    <name evidence="1" type="ORF">GIY11_12115</name>
</gene>
<dbReference type="Gene3D" id="2.40.30.100">
    <property type="entry name" value="AF2212/PG0164-like"/>
    <property type="match status" value="1"/>
</dbReference>
<dbReference type="InterPro" id="IPR037079">
    <property type="entry name" value="AF2212/PG0164-like_sf"/>
</dbReference>
<evidence type="ECO:0000313" key="1">
    <source>
        <dbReference type="EMBL" id="MRI82749.1"/>
    </source>
</evidence>
<protein>
    <submittedName>
        <fullName evidence="1">DUF1905 domain-containing protein</fullName>
    </submittedName>
</protein>
<dbReference type="InterPro" id="IPR015018">
    <property type="entry name" value="DUF1905"/>
</dbReference>
<name>A0A844BYN3_9LACT</name>
<comment type="caution">
    <text evidence="1">The sequence shown here is derived from an EMBL/GenBank/DDBJ whole genome shotgun (WGS) entry which is preliminary data.</text>
</comment>
<reference evidence="1 2" key="1">
    <citation type="submission" date="2019-11" db="EMBL/GenBank/DDBJ databases">
        <title>Characterisation of Fundicoccus ignavus gen. nov. sp. nov., a novel genus of the family Aerococcaceae isolated from bulk tank milk.</title>
        <authorList>
            <person name="Siebert A."/>
            <person name="Huptas C."/>
            <person name="Wenning M."/>
            <person name="Scherer S."/>
            <person name="Doll E.V."/>
        </authorList>
    </citation>
    <scope>NUCLEOTIDE SEQUENCE [LARGE SCALE GENOMIC DNA]</scope>
    <source>
        <strain evidence="1 2">DSM 109653</strain>
    </source>
</reference>
<dbReference type="AlphaFoldDB" id="A0A844BYN3"/>
<dbReference type="Pfam" id="PF08922">
    <property type="entry name" value="DUF1905"/>
    <property type="match status" value="1"/>
</dbReference>
<sequence length="94" mass="11039">MKWLYLDAIIIGAWTYYLSIPATKFSPGKWGEMKVFRYIDSYKLDNHNLAPITGEDEMVSMNQRIRDCIKKSTGDTVTVTLYLQSDYLYEEYGY</sequence>
<proteinExistence type="predicted"/>
<dbReference type="SUPFAM" id="SSF141694">
    <property type="entry name" value="AF2212/PG0164-like"/>
    <property type="match status" value="1"/>
</dbReference>
<evidence type="ECO:0000313" key="2">
    <source>
        <dbReference type="Proteomes" id="UP000469870"/>
    </source>
</evidence>